<feature type="region of interest" description="Disordered" evidence="2">
    <location>
        <begin position="165"/>
        <end position="194"/>
    </location>
</feature>
<evidence type="ECO:0000313" key="4">
    <source>
        <dbReference type="Proteomes" id="UP000601435"/>
    </source>
</evidence>
<dbReference type="SUPFAM" id="SSF56349">
    <property type="entry name" value="DNA breaking-rejoining enzymes"/>
    <property type="match status" value="1"/>
</dbReference>
<name>A0A812QMH4_9DINO</name>
<dbReference type="EMBL" id="CAJNJA010017106">
    <property type="protein sequence ID" value="CAE7394552.1"/>
    <property type="molecule type" value="Genomic_DNA"/>
</dbReference>
<dbReference type="GO" id="GO:0015074">
    <property type="term" value="P:DNA integration"/>
    <property type="evidence" value="ECO:0007669"/>
    <property type="project" value="InterPro"/>
</dbReference>
<dbReference type="InterPro" id="IPR013762">
    <property type="entry name" value="Integrase-like_cat_sf"/>
</dbReference>
<evidence type="ECO:0000256" key="1">
    <source>
        <dbReference type="ARBA" id="ARBA00023172"/>
    </source>
</evidence>
<feature type="compositionally biased region" description="Low complexity" evidence="2">
    <location>
        <begin position="105"/>
        <end position="116"/>
    </location>
</feature>
<protein>
    <submittedName>
        <fullName evidence="3">Icd protein</fullName>
    </submittedName>
</protein>
<reference evidence="3" key="1">
    <citation type="submission" date="2021-02" db="EMBL/GenBank/DDBJ databases">
        <authorList>
            <person name="Dougan E. K."/>
            <person name="Rhodes N."/>
            <person name="Thang M."/>
            <person name="Chan C."/>
        </authorList>
    </citation>
    <scope>NUCLEOTIDE SEQUENCE</scope>
</reference>
<comment type="caution">
    <text evidence="3">The sequence shown here is derived from an EMBL/GenBank/DDBJ whole genome shotgun (WGS) entry which is preliminary data.</text>
</comment>
<gene>
    <name evidence="3" type="primary">icd</name>
    <name evidence="3" type="ORF">SNEC2469_LOCUS10760</name>
</gene>
<evidence type="ECO:0000256" key="2">
    <source>
        <dbReference type="SAM" id="MobiDB-lite"/>
    </source>
</evidence>
<evidence type="ECO:0000313" key="3">
    <source>
        <dbReference type="EMBL" id="CAE7394552.1"/>
    </source>
</evidence>
<dbReference type="Proteomes" id="UP000601435">
    <property type="component" value="Unassembled WGS sequence"/>
</dbReference>
<dbReference type="Gene3D" id="1.10.443.10">
    <property type="entry name" value="Intergrase catalytic core"/>
    <property type="match status" value="1"/>
</dbReference>
<keyword evidence="1" id="KW-0233">DNA recombination</keyword>
<dbReference type="AlphaFoldDB" id="A0A812QMH4"/>
<sequence length="597" mass="64825">MKRAHTESLPEGHGTAWSGLVLPPAALNSSPDVRPTYITTTQLVDAGLKKETVCCVLCLHPVEAPAFCQFCDDGPFHAQCHDLHACPVVVAVASTAPYAGETGNSVPSPAPSRASSGNGEADSEGEASLKLGDSFGDEDSWPGPAKFTTAEEAARGSLFVQRESGEALPVLEETAPPGKLRKTEPGVKPYSRGSEALVSQIERDPAALTRALEEFESDKFASSNVGNANSRQAWWARRAEAASVSPYPLTFSKVALAGALLKAGGYRSAGAYLGALKRRHIELDHPWSDPLTLAAFDLRGLAGVQEPEAQPGWPRFPVATVVLFSLFACREVEAACRRRSQVTFEDKEGTCGVVVLSLPATKNDPKAEGVIRKQGCTCSVAPELCPVKAARKIYDDGTARGGTDDSPFLATHDVLLPPTKKAMIEAFRSVAQALGWSQEAVQSLTGHVLRSTGAQFLARQGIEYYRIQLFCRWGSDTVLRYLRDAPLEGSEKWLPSSLQNVSVEEVQVQTATALSSQDGTYVHLKEVIDEQITRALEPRVTQLLGTFEQREDDILSLVKELKQTQEEVKDAWSEEFQRHFLPRPGLAWRTPFICNRT</sequence>
<feature type="non-terminal residue" evidence="3">
    <location>
        <position position="597"/>
    </location>
</feature>
<organism evidence="3 4">
    <name type="scientific">Symbiodinium necroappetens</name>
    <dbReference type="NCBI Taxonomy" id="1628268"/>
    <lineage>
        <taxon>Eukaryota</taxon>
        <taxon>Sar</taxon>
        <taxon>Alveolata</taxon>
        <taxon>Dinophyceae</taxon>
        <taxon>Suessiales</taxon>
        <taxon>Symbiodiniaceae</taxon>
        <taxon>Symbiodinium</taxon>
    </lineage>
</organism>
<keyword evidence="4" id="KW-1185">Reference proteome</keyword>
<dbReference type="GO" id="GO:0006310">
    <property type="term" value="P:DNA recombination"/>
    <property type="evidence" value="ECO:0007669"/>
    <property type="project" value="UniProtKB-KW"/>
</dbReference>
<feature type="region of interest" description="Disordered" evidence="2">
    <location>
        <begin position="101"/>
        <end position="145"/>
    </location>
</feature>
<dbReference type="OrthoDB" id="414283at2759"/>
<dbReference type="InterPro" id="IPR011010">
    <property type="entry name" value="DNA_brk_join_enz"/>
</dbReference>
<proteinExistence type="predicted"/>
<dbReference type="GO" id="GO:0003677">
    <property type="term" value="F:DNA binding"/>
    <property type="evidence" value="ECO:0007669"/>
    <property type="project" value="InterPro"/>
</dbReference>
<accession>A0A812QMH4</accession>